<accession>A0ABP3UY29</accession>
<keyword evidence="1" id="KW-0472">Membrane</keyword>
<comment type="caution">
    <text evidence="2">The sequence shown here is derived from an EMBL/GenBank/DDBJ whole genome shotgun (WGS) entry which is preliminary data.</text>
</comment>
<feature type="transmembrane region" description="Helical" evidence="1">
    <location>
        <begin position="39"/>
        <end position="56"/>
    </location>
</feature>
<organism evidence="2 3">
    <name type="scientific">Clostridium oceanicum</name>
    <dbReference type="NCBI Taxonomy" id="1543"/>
    <lineage>
        <taxon>Bacteria</taxon>
        <taxon>Bacillati</taxon>
        <taxon>Bacillota</taxon>
        <taxon>Clostridia</taxon>
        <taxon>Eubacteriales</taxon>
        <taxon>Clostridiaceae</taxon>
        <taxon>Clostridium</taxon>
    </lineage>
</organism>
<gene>
    <name evidence="2" type="ORF">GCM10008906_30240</name>
</gene>
<evidence type="ECO:0000313" key="3">
    <source>
        <dbReference type="Proteomes" id="UP001501510"/>
    </source>
</evidence>
<keyword evidence="1" id="KW-0812">Transmembrane</keyword>
<feature type="transmembrane region" description="Helical" evidence="1">
    <location>
        <begin position="127"/>
        <end position="147"/>
    </location>
</feature>
<dbReference type="EMBL" id="BAAACG010000013">
    <property type="protein sequence ID" value="GAA0744818.1"/>
    <property type="molecule type" value="Genomic_DNA"/>
</dbReference>
<dbReference type="Proteomes" id="UP001501510">
    <property type="component" value="Unassembled WGS sequence"/>
</dbReference>
<feature type="transmembrane region" description="Helical" evidence="1">
    <location>
        <begin position="62"/>
        <end position="79"/>
    </location>
</feature>
<dbReference type="RefSeq" id="WP_343762838.1">
    <property type="nucleotide sequence ID" value="NZ_BAAACG010000013.1"/>
</dbReference>
<evidence type="ECO:0000256" key="1">
    <source>
        <dbReference type="SAM" id="Phobius"/>
    </source>
</evidence>
<feature type="transmembrane region" description="Helical" evidence="1">
    <location>
        <begin position="6"/>
        <end position="27"/>
    </location>
</feature>
<feature type="transmembrane region" description="Helical" evidence="1">
    <location>
        <begin position="86"/>
        <end position="107"/>
    </location>
</feature>
<sequence>MLRIPISVVIFRTIPEALFLILSIYLLFGINIKENKKKILVSTIILGFSIYIIRLLPIHFGVHTILFTSVYIVLIATINKIEINRAIISCVFIIILSFLLEYINVYILSFFFKDSIVSMRILKDKLLISILCYPSLIIFFITMVFISKINRKKDILKIFSDK</sequence>
<protein>
    <submittedName>
        <fullName evidence="2">Uncharacterized protein</fullName>
    </submittedName>
</protein>
<proteinExistence type="predicted"/>
<keyword evidence="3" id="KW-1185">Reference proteome</keyword>
<evidence type="ECO:0000313" key="2">
    <source>
        <dbReference type="EMBL" id="GAA0744818.1"/>
    </source>
</evidence>
<reference evidence="3" key="1">
    <citation type="journal article" date="2019" name="Int. J. Syst. Evol. Microbiol.">
        <title>The Global Catalogue of Microorganisms (GCM) 10K type strain sequencing project: providing services to taxonomists for standard genome sequencing and annotation.</title>
        <authorList>
            <consortium name="The Broad Institute Genomics Platform"/>
            <consortium name="The Broad Institute Genome Sequencing Center for Infectious Disease"/>
            <person name="Wu L."/>
            <person name="Ma J."/>
        </authorList>
    </citation>
    <scope>NUCLEOTIDE SEQUENCE [LARGE SCALE GENOMIC DNA]</scope>
    <source>
        <strain evidence="3">JCM 1407</strain>
    </source>
</reference>
<name>A0ABP3UY29_9CLOT</name>
<keyword evidence="1" id="KW-1133">Transmembrane helix</keyword>